<sequence>METLIISIPENKSGLVKQLLKELGVTMKTTTSGKVSNYKQKLTEVAVWNEKDLDSLKDGHKAFSDLKSEQW</sequence>
<keyword evidence="2" id="KW-1185">Reference proteome</keyword>
<reference evidence="2" key="1">
    <citation type="journal article" date="2019" name="Int. J. Syst. Evol. Microbiol.">
        <title>The Global Catalogue of Microorganisms (GCM) 10K type strain sequencing project: providing services to taxonomists for standard genome sequencing and annotation.</title>
        <authorList>
            <consortium name="The Broad Institute Genomics Platform"/>
            <consortium name="The Broad Institute Genome Sequencing Center for Infectious Disease"/>
            <person name="Wu L."/>
            <person name="Ma J."/>
        </authorList>
    </citation>
    <scope>NUCLEOTIDE SEQUENCE [LARGE SCALE GENOMIC DNA]</scope>
    <source>
        <strain evidence="2">CCUG 53762</strain>
    </source>
</reference>
<gene>
    <name evidence="1" type="ORF">ACFSAH_01835</name>
</gene>
<proteinExistence type="predicted"/>
<accession>A0ABW4I8Q7</accession>
<dbReference type="Proteomes" id="UP001597118">
    <property type="component" value="Unassembled WGS sequence"/>
</dbReference>
<evidence type="ECO:0000313" key="1">
    <source>
        <dbReference type="EMBL" id="MFD1628595.1"/>
    </source>
</evidence>
<protein>
    <submittedName>
        <fullName evidence="1">Uncharacterized protein</fullName>
    </submittedName>
</protein>
<dbReference type="RefSeq" id="WP_379660979.1">
    <property type="nucleotide sequence ID" value="NZ_JBHUDG010000002.1"/>
</dbReference>
<organism evidence="1 2">
    <name type="scientific">Pseudopedobacter beijingensis</name>
    <dbReference type="NCBI Taxonomy" id="1207056"/>
    <lineage>
        <taxon>Bacteria</taxon>
        <taxon>Pseudomonadati</taxon>
        <taxon>Bacteroidota</taxon>
        <taxon>Sphingobacteriia</taxon>
        <taxon>Sphingobacteriales</taxon>
        <taxon>Sphingobacteriaceae</taxon>
        <taxon>Pseudopedobacter</taxon>
    </lineage>
</organism>
<name>A0ABW4I8Q7_9SPHI</name>
<dbReference type="EMBL" id="JBHUDG010000002">
    <property type="protein sequence ID" value="MFD1628595.1"/>
    <property type="molecule type" value="Genomic_DNA"/>
</dbReference>
<evidence type="ECO:0000313" key="2">
    <source>
        <dbReference type="Proteomes" id="UP001597118"/>
    </source>
</evidence>
<comment type="caution">
    <text evidence="1">The sequence shown here is derived from an EMBL/GenBank/DDBJ whole genome shotgun (WGS) entry which is preliminary data.</text>
</comment>